<dbReference type="FunFam" id="3.40.50.1470:FF:000001">
    <property type="entry name" value="Peptidyl-tRNA hydrolase"/>
    <property type="match status" value="1"/>
</dbReference>
<comment type="caution">
    <text evidence="7">The sequence shown here is derived from an EMBL/GenBank/DDBJ whole genome shotgun (WGS) entry which is preliminary data.</text>
</comment>
<dbReference type="Proteomes" id="UP000229502">
    <property type="component" value="Unassembled WGS sequence"/>
</dbReference>
<feature type="binding site" evidence="6">
    <location>
        <position position="66"/>
    </location>
    <ligand>
        <name>tRNA</name>
        <dbReference type="ChEBI" id="CHEBI:17843"/>
    </ligand>
</feature>
<comment type="function">
    <text evidence="6">Hydrolyzes ribosome-free peptidyl-tRNAs (with 1 or more amino acids incorporated), which drop off the ribosome during protein synthesis, or as a result of ribosome stalling.</text>
</comment>
<evidence type="ECO:0000256" key="3">
    <source>
        <dbReference type="ARBA" id="ARBA00022801"/>
    </source>
</evidence>
<dbReference type="PANTHER" id="PTHR17224">
    <property type="entry name" value="PEPTIDYL-TRNA HYDROLASE"/>
    <property type="match status" value="1"/>
</dbReference>
<dbReference type="CDD" id="cd00462">
    <property type="entry name" value="PTH"/>
    <property type="match status" value="1"/>
</dbReference>
<dbReference type="GO" id="GO:0072344">
    <property type="term" value="P:rescue of stalled ribosome"/>
    <property type="evidence" value="ECO:0007669"/>
    <property type="project" value="UniProtKB-UniRule"/>
</dbReference>
<reference evidence="8" key="1">
    <citation type="submission" date="2017-09" db="EMBL/GenBank/DDBJ databases">
        <title>Depth-based differentiation of microbial function through sediment-hosted aquifers and enrichment of novel symbionts in the deep terrestrial subsurface.</title>
        <authorList>
            <person name="Probst A.J."/>
            <person name="Ladd B."/>
            <person name="Jarett J.K."/>
            <person name="Geller-Mcgrath D.E."/>
            <person name="Sieber C.M.K."/>
            <person name="Emerson J.B."/>
            <person name="Anantharaman K."/>
            <person name="Thomas B.C."/>
            <person name="Malmstrom R."/>
            <person name="Stieglmeier M."/>
            <person name="Klingl A."/>
            <person name="Woyke T."/>
            <person name="Ryan C.M."/>
            <person name="Banfield J.F."/>
        </authorList>
    </citation>
    <scope>NUCLEOTIDE SEQUENCE [LARGE SCALE GENOMIC DNA]</scope>
</reference>
<proteinExistence type="inferred from homology"/>
<dbReference type="PANTHER" id="PTHR17224:SF1">
    <property type="entry name" value="PEPTIDYL-TRNA HYDROLASE"/>
    <property type="match status" value="1"/>
</dbReference>
<gene>
    <name evidence="6" type="primary">pth</name>
    <name evidence="7" type="ORF">COT03_02755</name>
</gene>
<feature type="active site" description="Proton acceptor" evidence="6">
    <location>
        <position position="19"/>
    </location>
</feature>
<evidence type="ECO:0000256" key="6">
    <source>
        <dbReference type="HAMAP-Rule" id="MF_00083"/>
    </source>
</evidence>
<comment type="function">
    <text evidence="6">Catalyzes the release of premature peptidyl moieties from peptidyl-tRNA molecules trapped in stalled 50S ribosomal subunits, and thus maintains levels of free tRNAs and 50S ribosomes.</text>
</comment>
<comment type="subcellular location">
    <subcellularLocation>
        <location evidence="6">Cytoplasm</location>
    </subcellularLocation>
</comment>
<dbReference type="GO" id="GO:0004045">
    <property type="term" value="F:peptidyl-tRNA hydrolase activity"/>
    <property type="evidence" value="ECO:0007669"/>
    <property type="project" value="UniProtKB-UniRule"/>
</dbReference>
<comment type="similarity">
    <text evidence="6">Belongs to the PTH family.</text>
</comment>
<dbReference type="NCBIfam" id="TIGR00447">
    <property type="entry name" value="pth"/>
    <property type="match status" value="1"/>
</dbReference>
<dbReference type="HAMAP" id="MF_00083">
    <property type="entry name" value="Pept_tRNA_hydro_bact"/>
    <property type="match status" value="1"/>
</dbReference>
<dbReference type="GO" id="GO:0005737">
    <property type="term" value="C:cytoplasm"/>
    <property type="evidence" value="ECO:0007669"/>
    <property type="project" value="UniProtKB-SubCell"/>
</dbReference>
<evidence type="ECO:0000313" key="7">
    <source>
        <dbReference type="EMBL" id="PIU33671.1"/>
    </source>
</evidence>
<dbReference type="Gene3D" id="3.40.50.1470">
    <property type="entry name" value="Peptidyl-tRNA hydrolase"/>
    <property type="match status" value="1"/>
</dbReference>
<keyword evidence="2 6" id="KW-0820">tRNA-binding</keyword>
<comment type="subunit">
    <text evidence="6">Monomer.</text>
</comment>
<comment type="caution">
    <text evidence="6">Lacks conserved residue(s) required for the propagation of feature annotation.</text>
</comment>
<dbReference type="InterPro" id="IPR036416">
    <property type="entry name" value="Pept_tRNA_hydro_sf"/>
</dbReference>
<dbReference type="InterPro" id="IPR001328">
    <property type="entry name" value="Pept_tRNA_hydro"/>
</dbReference>
<evidence type="ECO:0000256" key="1">
    <source>
        <dbReference type="ARBA" id="ARBA00013260"/>
    </source>
</evidence>
<evidence type="ECO:0000256" key="4">
    <source>
        <dbReference type="ARBA" id="ARBA00022884"/>
    </source>
</evidence>
<dbReference type="EMBL" id="PEWZ01000133">
    <property type="protein sequence ID" value="PIU33671.1"/>
    <property type="molecule type" value="Genomic_DNA"/>
</dbReference>
<evidence type="ECO:0000256" key="2">
    <source>
        <dbReference type="ARBA" id="ARBA00022555"/>
    </source>
</evidence>
<dbReference type="SUPFAM" id="SSF53178">
    <property type="entry name" value="Peptidyl-tRNA hydrolase-like"/>
    <property type="match status" value="1"/>
</dbReference>
<feature type="binding site" evidence="6">
    <location>
        <position position="14"/>
    </location>
    <ligand>
        <name>tRNA</name>
        <dbReference type="ChEBI" id="CHEBI:17843"/>
    </ligand>
</feature>
<accession>A0A2M6YQU1</accession>
<comment type="catalytic activity">
    <reaction evidence="6">
        <text>an N-acyl-L-alpha-aminoacyl-tRNA + H2O = an N-acyl-L-amino acid + a tRNA + H(+)</text>
        <dbReference type="Rhea" id="RHEA:54448"/>
        <dbReference type="Rhea" id="RHEA-COMP:10123"/>
        <dbReference type="Rhea" id="RHEA-COMP:13883"/>
        <dbReference type="ChEBI" id="CHEBI:15377"/>
        <dbReference type="ChEBI" id="CHEBI:15378"/>
        <dbReference type="ChEBI" id="CHEBI:59874"/>
        <dbReference type="ChEBI" id="CHEBI:78442"/>
        <dbReference type="ChEBI" id="CHEBI:138191"/>
        <dbReference type="EC" id="3.1.1.29"/>
    </reaction>
</comment>
<dbReference type="EC" id="3.1.1.29" evidence="1 6"/>
<keyword evidence="6" id="KW-0963">Cytoplasm</keyword>
<dbReference type="AlphaFoldDB" id="A0A2M6YQU1"/>
<dbReference type="GO" id="GO:0000049">
    <property type="term" value="F:tRNA binding"/>
    <property type="evidence" value="ECO:0007669"/>
    <property type="project" value="UniProtKB-UniRule"/>
</dbReference>
<protein>
    <recommendedName>
        <fullName evidence="5 6">Peptidyl-tRNA hydrolase</fullName>
        <shortName evidence="6">Pth</shortName>
        <ecNumber evidence="1 6">3.1.1.29</ecNumber>
    </recommendedName>
</protein>
<dbReference type="Pfam" id="PF01195">
    <property type="entry name" value="Pept_tRNA_hydro"/>
    <property type="match status" value="1"/>
</dbReference>
<name>A0A2M6YQU1_9BACT</name>
<dbReference type="GO" id="GO:0006515">
    <property type="term" value="P:protein quality control for misfolded or incompletely synthesized proteins"/>
    <property type="evidence" value="ECO:0007669"/>
    <property type="project" value="UniProtKB-UniRule"/>
</dbReference>
<organism evidence="7 8">
    <name type="scientific">Candidatus Shapirobacteria bacterium CG07_land_8_20_14_0_80_39_18</name>
    <dbReference type="NCBI Taxonomy" id="1974882"/>
    <lineage>
        <taxon>Bacteria</taxon>
        <taxon>Candidatus Shapironibacteriota</taxon>
    </lineage>
</organism>
<keyword evidence="3 6" id="KW-0378">Hydrolase</keyword>
<feature type="site" description="Discriminates between blocked and unblocked aminoacyl-tRNA" evidence="6">
    <location>
        <position position="9"/>
    </location>
</feature>
<evidence type="ECO:0000256" key="5">
    <source>
        <dbReference type="ARBA" id="ARBA00050038"/>
    </source>
</evidence>
<feature type="binding site" evidence="6">
    <location>
        <position position="68"/>
    </location>
    <ligand>
        <name>tRNA</name>
        <dbReference type="ChEBI" id="CHEBI:17843"/>
    </ligand>
</feature>
<evidence type="ECO:0000313" key="8">
    <source>
        <dbReference type="Proteomes" id="UP000229502"/>
    </source>
</evidence>
<feature type="site" description="Stabilizes the basic form of H active site to accept a proton" evidence="6">
    <location>
        <position position="93"/>
    </location>
</feature>
<keyword evidence="4 6" id="KW-0694">RNA-binding</keyword>
<sequence length="195" mass="21837">MILIVGLGNPGEKYEESRHNVGFMVVNNFLKKLTSVKESVWQTNTKFNSLIAKVDQEIILAKPLSYMNASGKVVAKLMRFYKIPPFGLYVIHDDLDLPLGKIKISYRHGSAGHKGVESIIQEIGSNNFVRIRVGIGSDKHSLLLGSKKISNPEKYVLSNFEEREGIEVRHMAKKAVEAIEAILKQGVEKAANRYN</sequence>